<dbReference type="InterPro" id="IPR000524">
    <property type="entry name" value="Tscrpt_reg_HTH_GntR"/>
</dbReference>
<dbReference type="AlphaFoldDB" id="A0A4R5F4R4"/>
<organism evidence="6 7">
    <name type="scientific">Nonomuraea mesophila</name>
    <dbReference type="NCBI Taxonomy" id="2530382"/>
    <lineage>
        <taxon>Bacteria</taxon>
        <taxon>Bacillati</taxon>
        <taxon>Actinomycetota</taxon>
        <taxon>Actinomycetes</taxon>
        <taxon>Streptosporangiales</taxon>
        <taxon>Streptosporangiaceae</taxon>
        <taxon>Nonomuraea</taxon>
    </lineage>
</organism>
<name>A0A4R5F4R4_9ACTN</name>
<dbReference type="Proteomes" id="UP000295136">
    <property type="component" value="Unassembled WGS sequence"/>
</dbReference>
<evidence type="ECO:0000256" key="3">
    <source>
        <dbReference type="ARBA" id="ARBA00023163"/>
    </source>
</evidence>
<gene>
    <name evidence="6" type="ORF">E1295_27690</name>
</gene>
<dbReference type="CDD" id="cd07377">
    <property type="entry name" value="WHTH_GntR"/>
    <property type="match status" value="1"/>
</dbReference>
<proteinExistence type="predicted"/>
<keyword evidence="3" id="KW-0804">Transcription</keyword>
<keyword evidence="7" id="KW-1185">Reference proteome</keyword>
<evidence type="ECO:0000259" key="5">
    <source>
        <dbReference type="PROSITE" id="PS50949"/>
    </source>
</evidence>
<protein>
    <submittedName>
        <fullName evidence="6">GntR family transcriptional regulator</fullName>
    </submittedName>
</protein>
<evidence type="ECO:0000313" key="6">
    <source>
        <dbReference type="EMBL" id="TDE42566.1"/>
    </source>
</evidence>
<evidence type="ECO:0000256" key="1">
    <source>
        <dbReference type="ARBA" id="ARBA00023015"/>
    </source>
</evidence>
<keyword evidence="2" id="KW-0238">DNA-binding</keyword>
<dbReference type="Pfam" id="PF00392">
    <property type="entry name" value="GntR"/>
    <property type="match status" value="1"/>
</dbReference>
<dbReference type="EMBL" id="SMLD01000084">
    <property type="protein sequence ID" value="TDE42566.1"/>
    <property type="molecule type" value="Genomic_DNA"/>
</dbReference>
<evidence type="ECO:0000256" key="4">
    <source>
        <dbReference type="SAM" id="MobiDB-lite"/>
    </source>
</evidence>
<accession>A0A4R5F4R4</accession>
<dbReference type="PROSITE" id="PS50949">
    <property type="entry name" value="HTH_GNTR"/>
    <property type="match status" value="1"/>
</dbReference>
<sequence length="243" mass="25259">MPRAERCGAGPSPSRRAFSPGRWSRFMSMEGRPPCPPPATCRAFACTSVERVDERAEPGLLPISEHQLIQEFGVSRPTVVAALRVLREQGWIESQQGKGRFVRGRPAMASVESNRPGQAYLTSPETGNPGELVEAGAVSLPGGGAAEDGAHEQSVPAPAGGAAGWRVESAGLVVAAAGVVGGHRPDQWRAVAAGHSGASDDAQGGALRSHRGADHRAHAHRPGDHAARHAEERAVAGGVRRGP</sequence>
<dbReference type="PANTHER" id="PTHR44846">
    <property type="entry name" value="MANNOSYL-D-GLYCERATE TRANSPORT/METABOLISM SYSTEM REPRESSOR MNGR-RELATED"/>
    <property type="match status" value="1"/>
</dbReference>
<dbReference type="GO" id="GO:0003677">
    <property type="term" value="F:DNA binding"/>
    <property type="evidence" value="ECO:0007669"/>
    <property type="project" value="UniProtKB-KW"/>
</dbReference>
<evidence type="ECO:0000256" key="2">
    <source>
        <dbReference type="ARBA" id="ARBA00023125"/>
    </source>
</evidence>
<feature type="compositionally biased region" description="Basic and acidic residues" evidence="4">
    <location>
        <begin position="211"/>
        <end position="234"/>
    </location>
</feature>
<dbReference type="GO" id="GO:0003700">
    <property type="term" value="F:DNA-binding transcription factor activity"/>
    <property type="evidence" value="ECO:0007669"/>
    <property type="project" value="InterPro"/>
</dbReference>
<dbReference type="SUPFAM" id="SSF46785">
    <property type="entry name" value="Winged helix' DNA-binding domain"/>
    <property type="match status" value="1"/>
</dbReference>
<feature type="region of interest" description="Disordered" evidence="4">
    <location>
        <begin position="1"/>
        <end position="21"/>
    </location>
</feature>
<comment type="caution">
    <text evidence="6">The sequence shown here is derived from an EMBL/GenBank/DDBJ whole genome shotgun (WGS) entry which is preliminary data.</text>
</comment>
<feature type="domain" description="HTH gntR-type" evidence="5">
    <location>
        <begin position="37"/>
        <end position="105"/>
    </location>
</feature>
<dbReference type="Gene3D" id="1.10.10.10">
    <property type="entry name" value="Winged helix-like DNA-binding domain superfamily/Winged helix DNA-binding domain"/>
    <property type="match status" value="1"/>
</dbReference>
<feature type="region of interest" description="Disordered" evidence="4">
    <location>
        <begin position="139"/>
        <end position="161"/>
    </location>
</feature>
<dbReference type="SMART" id="SM00345">
    <property type="entry name" value="HTH_GNTR"/>
    <property type="match status" value="1"/>
</dbReference>
<dbReference type="InterPro" id="IPR050679">
    <property type="entry name" value="Bact_HTH_transcr_reg"/>
</dbReference>
<reference evidence="6 7" key="1">
    <citation type="submission" date="2019-03" db="EMBL/GenBank/DDBJ databases">
        <title>Draft genome sequences of novel Actinobacteria.</title>
        <authorList>
            <person name="Sahin N."/>
            <person name="Ay H."/>
            <person name="Saygin H."/>
        </authorList>
    </citation>
    <scope>NUCLEOTIDE SEQUENCE [LARGE SCALE GENOMIC DNA]</scope>
    <source>
        <strain evidence="6 7">6K102</strain>
    </source>
</reference>
<dbReference type="InterPro" id="IPR036390">
    <property type="entry name" value="WH_DNA-bd_sf"/>
</dbReference>
<keyword evidence="1" id="KW-0805">Transcription regulation</keyword>
<feature type="region of interest" description="Disordered" evidence="4">
    <location>
        <begin position="192"/>
        <end position="243"/>
    </location>
</feature>
<evidence type="ECO:0000313" key="7">
    <source>
        <dbReference type="Proteomes" id="UP000295136"/>
    </source>
</evidence>
<dbReference type="GO" id="GO:0045892">
    <property type="term" value="P:negative regulation of DNA-templated transcription"/>
    <property type="evidence" value="ECO:0007669"/>
    <property type="project" value="TreeGrafter"/>
</dbReference>
<dbReference type="PANTHER" id="PTHR44846:SF17">
    <property type="entry name" value="GNTR-FAMILY TRANSCRIPTIONAL REGULATOR"/>
    <property type="match status" value="1"/>
</dbReference>
<dbReference type="InterPro" id="IPR036388">
    <property type="entry name" value="WH-like_DNA-bd_sf"/>
</dbReference>